<feature type="transmembrane region" description="Helical" evidence="7">
    <location>
        <begin position="319"/>
        <end position="345"/>
    </location>
</feature>
<evidence type="ECO:0000256" key="6">
    <source>
        <dbReference type="ARBA" id="ARBA00038076"/>
    </source>
</evidence>
<feature type="transmembrane region" description="Helical" evidence="7">
    <location>
        <begin position="802"/>
        <end position="833"/>
    </location>
</feature>
<accession>A0ABN3E9B8</accession>
<dbReference type="PANTHER" id="PTHR30572:SF4">
    <property type="entry name" value="ABC TRANSPORTER PERMEASE YTRF"/>
    <property type="match status" value="1"/>
</dbReference>
<comment type="subcellular location">
    <subcellularLocation>
        <location evidence="1">Cell membrane</location>
        <topology evidence="1">Multi-pass membrane protein</topology>
    </subcellularLocation>
</comment>
<dbReference type="Proteomes" id="UP001500305">
    <property type="component" value="Unassembled WGS sequence"/>
</dbReference>
<protein>
    <submittedName>
        <fullName evidence="9">FtsX-like permease family protein</fullName>
    </submittedName>
</protein>
<feature type="transmembrane region" description="Helical" evidence="7">
    <location>
        <begin position="720"/>
        <end position="748"/>
    </location>
</feature>
<evidence type="ECO:0000313" key="9">
    <source>
        <dbReference type="EMBL" id="GAA2250779.1"/>
    </source>
</evidence>
<keyword evidence="3 7" id="KW-0812">Transmembrane</keyword>
<gene>
    <name evidence="9" type="ORF">GCM10010430_37080</name>
</gene>
<dbReference type="InterPro" id="IPR003838">
    <property type="entry name" value="ABC3_permease_C"/>
</dbReference>
<evidence type="ECO:0000256" key="1">
    <source>
        <dbReference type="ARBA" id="ARBA00004651"/>
    </source>
</evidence>
<feature type="transmembrane region" description="Helical" evidence="7">
    <location>
        <begin position="410"/>
        <end position="428"/>
    </location>
</feature>
<comment type="caution">
    <text evidence="9">The sequence shown here is derived from an EMBL/GenBank/DDBJ whole genome shotgun (WGS) entry which is preliminary data.</text>
</comment>
<evidence type="ECO:0000256" key="3">
    <source>
        <dbReference type="ARBA" id="ARBA00022692"/>
    </source>
</evidence>
<sequence>MFEASFRNFLAHKGRMALSTLAVLLGVAFVSGTLVFSDTINVAFTGIAGSTAADVTIKPKQAFTPEVEDRGLSGEVPTLPASVVAKVSTVPGVRAAHGQVSLQTLTVVDRAGKPVGATTGAPTLGQNWYDDPQVRLVQGHAPTGAGELVIDQASAEHKDIRLGDPLNILTPTGSTPGTVVGIVAFRSGNPGVTMVYTDTATAQRQLLGKPGQFTGVTVDTTPGTSHTTAQTRIKAALGDGYSVATKEEQAQTAAQQISSFLSVVTLALLGFAALAVLVGAFLILNTFAMLVAQRTRELGLLRALGAGRGQVMRAVLTEALLLGVIGSTLGLGTGIGLATGLKSLISGFGVDLSGTALVINPLTPVAAYAVGVLVTVVAASLPARRAARISPMAALREAAAPPTRPLGPRTALGTALLLAGGAALAGAAEYHDTLVTGAGLLGGGILATLIALVILGPALSRAVVYGLGAVYPRLFGAVGRMSRLNAVRNPRRTGATAGALMISLSLVGAVAVLAASLTTSVDRDVDSTFGADYVLSGNGATPIGQEVTAKVRAIPGIQTVTRQRYAVAHLNGYQLVLSGVDVATVDRAVKPQYLTGSTADVAAGKLMVDQTTANADHLAIGSKVELHFLNGNVGTLTVGAISKPPAGAGKDGGSWEISLDTLNRFAPEARDFTLYLNTAPGADRKRVQAALDAALAGYPQVSAQSQADYKKQITGQVDTVLYLVYALLGLAIVIAVLGVINTLALSVIERTREIGLLRAIGTSRSQVGRLIRLESVLISVHGALLGLGLGLAWGIAGQKVLALYGITALSIPWTTILAVLAGSALAGLAAAVLPATKAARMPVLGAVATS</sequence>
<feature type="domain" description="ABC3 transporter permease C-terminal" evidence="8">
    <location>
        <begin position="271"/>
        <end position="391"/>
    </location>
</feature>
<feature type="domain" description="ABC3 transporter permease C-terminal" evidence="8">
    <location>
        <begin position="727"/>
        <end position="842"/>
    </location>
</feature>
<feature type="transmembrane region" description="Helical" evidence="7">
    <location>
        <begin position="365"/>
        <end position="383"/>
    </location>
</feature>
<organism evidence="9 10">
    <name type="scientific">Kitasatospora cystarginea</name>
    <dbReference type="NCBI Taxonomy" id="58350"/>
    <lineage>
        <taxon>Bacteria</taxon>
        <taxon>Bacillati</taxon>
        <taxon>Actinomycetota</taxon>
        <taxon>Actinomycetes</taxon>
        <taxon>Kitasatosporales</taxon>
        <taxon>Streptomycetaceae</taxon>
        <taxon>Kitasatospora</taxon>
    </lineage>
</organism>
<feature type="transmembrane region" description="Helical" evidence="7">
    <location>
        <begin position="776"/>
        <end position="796"/>
    </location>
</feature>
<evidence type="ECO:0000256" key="5">
    <source>
        <dbReference type="ARBA" id="ARBA00023136"/>
    </source>
</evidence>
<dbReference type="Pfam" id="PF02687">
    <property type="entry name" value="FtsX"/>
    <property type="match status" value="2"/>
</dbReference>
<name>A0ABN3E9B8_9ACTN</name>
<keyword evidence="5 7" id="KW-0472">Membrane</keyword>
<evidence type="ECO:0000313" key="10">
    <source>
        <dbReference type="Proteomes" id="UP001500305"/>
    </source>
</evidence>
<feature type="transmembrane region" description="Helical" evidence="7">
    <location>
        <begin position="259"/>
        <end position="292"/>
    </location>
</feature>
<dbReference type="EMBL" id="BAAATR010000015">
    <property type="protein sequence ID" value="GAA2250779.1"/>
    <property type="molecule type" value="Genomic_DNA"/>
</dbReference>
<reference evidence="9 10" key="1">
    <citation type="journal article" date="2019" name="Int. J. Syst. Evol. Microbiol.">
        <title>The Global Catalogue of Microorganisms (GCM) 10K type strain sequencing project: providing services to taxonomists for standard genome sequencing and annotation.</title>
        <authorList>
            <consortium name="The Broad Institute Genomics Platform"/>
            <consortium name="The Broad Institute Genome Sequencing Center for Infectious Disease"/>
            <person name="Wu L."/>
            <person name="Ma J."/>
        </authorList>
    </citation>
    <scope>NUCLEOTIDE SEQUENCE [LARGE SCALE GENOMIC DNA]</scope>
    <source>
        <strain evidence="9 10">JCM 7356</strain>
    </source>
</reference>
<dbReference type="InterPro" id="IPR050250">
    <property type="entry name" value="Macrolide_Exporter_MacB"/>
</dbReference>
<proteinExistence type="inferred from homology"/>
<evidence type="ECO:0000256" key="4">
    <source>
        <dbReference type="ARBA" id="ARBA00022989"/>
    </source>
</evidence>
<keyword evidence="10" id="KW-1185">Reference proteome</keyword>
<dbReference type="RefSeq" id="WP_344637527.1">
    <property type="nucleotide sequence ID" value="NZ_BAAATR010000015.1"/>
</dbReference>
<evidence type="ECO:0000256" key="2">
    <source>
        <dbReference type="ARBA" id="ARBA00022475"/>
    </source>
</evidence>
<feature type="transmembrane region" description="Helical" evidence="7">
    <location>
        <begin position="434"/>
        <end position="455"/>
    </location>
</feature>
<keyword evidence="4 7" id="KW-1133">Transmembrane helix</keyword>
<comment type="similarity">
    <text evidence="6">Belongs to the ABC-4 integral membrane protein family.</text>
</comment>
<evidence type="ECO:0000259" key="8">
    <source>
        <dbReference type="Pfam" id="PF02687"/>
    </source>
</evidence>
<feature type="transmembrane region" description="Helical" evidence="7">
    <location>
        <begin position="497"/>
        <end position="517"/>
    </location>
</feature>
<dbReference type="PANTHER" id="PTHR30572">
    <property type="entry name" value="MEMBRANE COMPONENT OF TRANSPORTER-RELATED"/>
    <property type="match status" value="1"/>
</dbReference>
<evidence type="ECO:0000256" key="7">
    <source>
        <dbReference type="SAM" id="Phobius"/>
    </source>
</evidence>
<keyword evidence="2" id="KW-1003">Cell membrane</keyword>